<dbReference type="RefSeq" id="XP_028153932.1">
    <property type="nucleotide sequence ID" value="XM_028298131.1"/>
</dbReference>
<reference evidence="3" key="2">
    <citation type="submission" date="2025-05" db="UniProtKB">
        <authorList>
            <consortium name="EnsemblMetazoa"/>
        </authorList>
    </citation>
    <scope>IDENTIFICATION</scope>
</reference>
<evidence type="ECO:0000256" key="1">
    <source>
        <dbReference type="SAM" id="MobiDB-lite"/>
    </source>
</evidence>
<dbReference type="OrthoDB" id="6794778at2759"/>
<dbReference type="KEGG" id="dvv:114347424"/>
<dbReference type="EnsemblMetazoa" id="XM_028298131.2">
    <property type="protein sequence ID" value="XP_028153932.1"/>
    <property type="gene ID" value="LOC114347424"/>
</dbReference>
<evidence type="ECO:0000313" key="5">
    <source>
        <dbReference type="RefSeq" id="XP_028153932.1"/>
    </source>
</evidence>
<evidence type="ECO:0000256" key="2">
    <source>
        <dbReference type="SAM" id="SignalP"/>
    </source>
</evidence>
<dbReference type="GeneID" id="114347424"/>
<evidence type="ECO:0000313" key="3">
    <source>
        <dbReference type="EnsemblMetazoa" id="XP_028153932.1"/>
    </source>
</evidence>
<dbReference type="Proteomes" id="UP001652700">
    <property type="component" value="Unplaced"/>
</dbReference>
<proteinExistence type="predicted"/>
<feature type="compositionally biased region" description="Pro residues" evidence="1">
    <location>
        <begin position="94"/>
        <end position="104"/>
    </location>
</feature>
<organism evidence="5">
    <name type="scientific">Diabrotica virgifera virgifera</name>
    <name type="common">western corn rootworm</name>
    <dbReference type="NCBI Taxonomy" id="50390"/>
    <lineage>
        <taxon>Eukaryota</taxon>
        <taxon>Metazoa</taxon>
        <taxon>Ecdysozoa</taxon>
        <taxon>Arthropoda</taxon>
        <taxon>Hexapoda</taxon>
        <taxon>Insecta</taxon>
        <taxon>Pterygota</taxon>
        <taxon>Neoptera</taxon>
        <taxon>Endopterygota</taxon>
        <taxon>Coleoptera</taxon>
        <taxon>Polyphaga</taxon>
        <taxon>Cucujiformia</taxon>
        <taxon>Chrysomeloidea</taxon>
        <taxon>Chrysomelidae</taxon>
        <taxon>Galerucinae</taxon>
        <taxon>Diabroticina</taxon>
        <taxon>Diabroticites</taxon>
        <taxon>Diabrotica</taxon>
    </lineage>
</organism>
<protein>
    <submittedName>
        <fullName evidence="5">Uncharacterized protein LOC114347424</fullName>
    </submittedName>
</protein>
<dbReference type="AlphaFoldDB" id="A0A6P7H5V8"/>
<reference evidence="5" key="1">
    <citation type="submission" date="2025-04" db="UniProtKB">
        <authorList>
            <consortium name="RefSeq"/>
        </authorList>
    </citation>
    <scope>IDENTIFICATION</scope>
</reference>
<keyword evidence="2" id="KW-0732">Signal</keyword>
<dbReference type="InParanoid" id="A0A6P7H5V8"/>
<gene>
    <name evidence="5" type="primary">LOC114347424</name>
</gene>
<evidence type="ECO:0000313" key="4">
    <source>
        <dbReference type="Proteomes" id="UP001652700"/>
    </source>
</evidence>
<feature type="signal peptide" evidence="2">
    <location>
        <begin position="1"/>
        <end position="21"/>
    </location>
</feature>
<sequence length="104" mass="11113">MMCKLLLATLAVYLCLEAASAQHATGFNPNQNRQPHATGLIVPNGYQRHATGLNPGRRTGRVYRDLSSADTGRNHRKILGAHANSNGPTHPGLPLAPGPVIHPH</sequence>
<accession>A0A6P7H5V8</accession>
<name>A0A6P7H5V8_DIAVI</name>
<feature type="chain" id="PRO_5027620987" evidence="2">
    <location>
        <begin position="22"/>
        <end position="104"/>
    </location>
</feature>
<keyword evidence="4" id="KW-1185">Reference proteome</keyword>
<feature type="region of interest" description="Disordered" evidence="1">
    <location>
        <begin position="67"/>
        <end position="104"/>
    </location>
</feature>